<keyword evidence="6" id="KW-0175">Coiled coil</keyword>
<evidence type="ECO:0000259" key="8">
    <source>
        <dbReference type="PROSITE" id="PS50888"/>
    </source>
</evidence>
<keyword evidence="3" id="KW-0238">DNA-binding</keyword>
<accession>A0A9Q0MAX1</accession>
<dbReference type="EMBL" id="JAPWDV010000001">
    <property type="protein sequence ID" value="KAJ6222496.1"/>
    <property type="molecule type" value="Genomic_DNA"/>
</dbReference>
<evidence type="ECO:0000256" key="5">
    <source>
        <dbReference type="ARBA" id="ARBA00023242"/>
    </source>
</evidence>
<dbReference type="GO" id="GO:0000978">
    <property type="term" value="F:RNA polymerase II cis-regulatory region sequence-specific DNA binding"/>
    <property type="evidence" value="ECO:0007669"/>
    <property type="project" value="TreeGrafter"/>
</dbReference>
<feature type="compositionally biased region" description="Basic residues" evidence="7">
    <location>
        <begin position="33"/>
        <end position="43"/>
    </location>
</feature>
<keyword evidence="4" id="KW-0804">Transcription</keyword>
<dbReference type="PANTHER" id="PTHR11969:SF54">
    <property type="entry name" value="MAD-LIKE PROTEIN 1"/>
    <property type="match status" value="1"/>
</dbReference>
<dbReference type="Proteomes" id="UP001142055">
    <property type="component" value="Chromosome 1"/>
</dbReference>
<protein>
    <recommendedName>
        <fullName evidence="8">BHLH domain-containing protein</fullName>
    </recommendedName>
</protein>
<evidence type="ECO:0000256" key="7">
    <source>
        <dbReference type="SAM" id="MobiDB-lite"/>
    </source>
</evidence>
<feature type="region of interest" description="Disordered" evidence="7">
    <location>
        <begin position="18"/>
        <end position="58"/>
    </location>
</feature>
<gene>
    <name evidence="9" type="ORF">RDWZM_001041</name>
</gene>
<organism evidence="9 10">
    <name type="scientific">Blomia tropicalis</name>
    <name type="common">Mite</name>
    <dbReference type="NCBI Taxonomy" id="40697"/>
    <lineage>
        <taxon>Eukaryota</taxon>
        <taxon>Metazoa</taxon>
        <taxon>Ecdysozoa</taxon>
        <taxon>Arthropoda</taxon>
        <taxon>Chelicerata</taxon>
        <taxon>Arachnida</taxon>
        <taxon>Acari</taxon>
        <taxon>Acariformes</taxon>
        <taxon>Sarcoptiformes</taxon>
        <taxon>Astigmata</taxon>
        <taxon>Glycyphagoidea</taxon>
        <taxon>Echimyopodidae</taxon>
        <taxon>Blomia</taxon>
    </lineage>
</organism>
<dbReference type="GO" id="GO:0005634">
    <property type="term" value="C:nucleus"/>
    <property type="evidence" value="ECO:0007669"/>
    <property type="project" value="UniProtKB-SubCell"/>
</dbReference>
<feature type="region of interest" description="Disordered" evidence="7">
    <location>
        <begin position="142"/>
        <end position="176"/>
    </location>
</feature>
<comment type="caution">
    <text evidence="9">The sequence shown here is derived from an EMBL/GenBank/DDBJ whole genome shotgun (WGS) entry which is preliminary data.</text>
</comment>
<keyword evidence="5" id="KW-0539">Nucleus</keyword>
<dbReference type="CDD" id="cd11401">
    <property type="entry name" value="bHLHzip_Mad"/>
    <property type="match status" value="1"/>
</dbReference>
<feature type="coiled-coil region" evidence="6">
    <location>
        <begin position="93"/>
        <end position="127"/>
    </location>
</feature>
<dbReference type="AlphaFoldDB" id="A0A9Q0MAX1"/>
<feature type="compositionally biased region" description="Low complexity" evidence="7">
    <location>
        <begin position="148"/>
        <end position="164"/>
    </location>
</feature>
<dbReference type="InterPro" id="IPR036638">
    <property type="entry name" value="HLH_DNA-bd_sf"/>
</dbReference>
<dbReference type="SUPFAM" id="SSF47459">
    <property type="entry name" value="HLH, helix-loop-helix DNA-binding domain"/>
    <property type="match status" value="1"/>
</dbReference>
<dbReference type="PANTHER" id="PTHR11969">
    <property type="entry name" value="MAX DIMERIZATION, MAD"/>
    <property type="match status" value="1"/>
</dbReference>
<sequence length="210" mass="24124">MSIADLLHAAEYLERREREAEHGYATPLQHDLNRRRSKSKKSQGSRTTHNELEKNRRAHLRNCLEKLKEIVPLGPESNRHTTLGLLTKAKAFIKNLEEKDKKHQTTKDQLLREQKYLRERLDQLQDGSGSPPPNFTIQHSIHKRRSISECSSGVSSSSSNGSEPDTSETNDIFDSPDNAARLLHSFANIKMQIEHDNKKSWPMEQMSQSF</sequence>
<evidence type="ECO:0000256" key="6">
    <source>
        <dbReference type="SAM" id="Coils"/>
    </source>
</evidence>
<dbReference type="Gene3D" id="4.10.280.10">
    <property type="entry name" value="Helix-loop-helix DNA-binding domain"/>
    <property type="match status" value="1"/>
</dbReference>
<keyword evidence="10" id="KW-1185">Reference proteome</keyword>
<evidence type="ECO:0000313" key="10">
    <source>
        <dbReference type="Proteomes" id="UP001142055"/>
    </source>
</evidence>
<dbReference type="GO" id="GO:0046983">
    <property type="term" value="F:protein dimerization activity"/>
    <property type="evidence" value="ECO:0007669"/>
    <property type="project" value="InterPro"/>
</dbReference>
<dbReference type="OMA" id="WKCEQAK"/>
<feature type="domain" description="BHLH" evidence="8">
    <location>
        <begin position="44"/>
        <end position="96"/>
    </location>
</feature>
<evidence type="ECO:0000256" key="3">
    <source>
        <dbReference type="ARBA" id="ARBA00023125"/>
    </source>
</evidence>
<evidence type="ECO:0000256" key="4">
    <source>
        <dbReference type="ARBA" id="ARBA00023163"/>
    </source>
</evidence>
<proteinExistence type="predicted"/>
<keyword evidence="2" id="KW-0805">Transcription regulation</keyword>
<dbReference type="InterPro" id="IPR011598">
    <property type="entry name" value="bHLH_dom"/>
</dbReference>
<reference evidence="9" key="1">
    <citation type="submission" date="2022-12" db="EMBL/GenBank/DDBJ databases">
        <title>Genome assemblies of Blomia tropicalis.</title>
        <authorList>
            <person name="Cui Y."/>
        </authorList>
    </citation>
    <scope>NUCLEOTIDE SEQUENCE</scope>
    <source>
        <tissue evidence="9">Adult mites</tissue>
    </source>
</reference>
<dbReference type="Pfam" id="PF00010">
    <property type="entry name" value="HLH"/>
    <property type="match status" value="1"/>
</dbReference>
<evidence type="ECO:0000256" key="1">
    <source>
        <dbReference type="ARBA" id="ARBA00004123"/>
    </source>
</evidence>
<dbReference type="GO" id="GO:0000981">
    <property type="term" value="F:DNA-binding transcription factor activity, RNA polymerase II-specific"/>
    <property type="evidence" value="ECO:0007669"/>
    <property type="project" value="TreeGrafter"/>
</dbReference>
<dbReference type="PROSITE" id="PS50888">
    <property type="entry name" value="BHLH"/>
    <property type="match status" value="1"/>
</dbReference>
<dbReference type="OrthoDB" id="5920083at2759"/>
<evidence type="ECO:0000256" key="2">
    <source>
        <dbReference type="ARBA" id="ARBA00023015"/>
    </source>
</evidence>
<dbReference type="SMART" id="SM00353">
    <property type="entry name" value="HLH"/>
    <property type="match status" value="1"/>
</dbReference>
<evidence type="ECO:0000313" key="9">
    <source>
        <dbReference type="EMBL" id="KAJ6222496.1"/>
    </source>
</evidence>
<comment type="subcellular location">
    <subcellularLocation>
        <location evidence="1">Nucleus</location>
    </subcellularLocation>
</comment>
<name>A0A9Q0MAX1_BLOTA</name>